<dbReference type="InterPro" id="IPR054384">
    <property type="entry name" value="SecDF_P1_head"/>
</dbReference>
<keyword evidence="15" id="KW-1185">Reference proteome</keyword>
<dbReference type="GO" id="GO:0015450">
    <property type="term" value="F:protein-transporting ATPase activity"/>
    <property type="evidence" value="ECO:0007669"/>
    <property type="project" value="InterPro"/>
</dbReference>
<evidence type="ECO:0000259" key="10">
    <source>
        <dbReference type="Pfam" id="PF02355"/>
    </source>
</evidence>
<dbReference type="EMBL" id="JACYTR010000050">
    <property type="protein sequence ID" value="MBD8527396.1"/>
    <property type="molecule type" value="Genomic_DNA"/>
</dbReference>
<gene>
    <name evidence="9 14" type="primary">secD</name>
    <name evidence="14" type="ORF">IFO71_16760</name>
</gene>
<feature type="transmembrane region" description="Helical" evidence="9">
    <location>
        <begin position="488"/>
        <end position="507"/>
    </location>
</feature>
<dbReference type="Pfam" id="PF02355">
    <property type="entry name" value="SecD_SecF_C"/>
    <property type="match status" value="1"/>
</dbReference>
<keyword evidence="6 9" id="KW-1133">Transmembrane helix</keyword>
<reference evidence="14 15" key="1">
    <citation type="submission" date="2020-09" db="EMBL/GenBank/DDBJ databases">
        <title>Pseudoxanthomonas sp. CAU 1598 isolated from sand of Yaerae Beach.</title>
        <authorList>
            <person name="Kim W."/>
        </authorList>
    </citation>
    <scope>NUCLEOTIDE SEQUENCE [LARGE SCALE GENOMIC DNA]</scope>
    <source>
        <strain evidence="14 15">CAU 1598</strain>
    </source>
</reference>
<comment type="subcellular location">
    <subcellularLocation>
        <location evidence="1 9">Cell membrane</location>
        <topology evidence="1 9">Multi-pass membrane protein</topology>
    </subcellularLocation>
</comment>
<keyword evidence="8 9" id="KW-0472">Membrane</keyword>
<evidence type="ECO:0000259" key="13">
    <source>
        <dbReference type="Pfam" id="PF22599"/>
    </source>
</evidence>
<dbReference type="Gene3D" id="3.30.70.3400">
    <property type="match status" value="2"/>
</dbReference>
<dbReference type="InterPro" id="IPR022646">
    <property type="entry name" value="SecD/SecF_CS"/>
</dbReference>
<evidence type="ECO:0000313" key="14">
    <source>
        <dbReference type="EMBL" id="MBD8527396.1"/>
    </source>
</evidence>
<dbReference type="AlphaFoldDB" id="A0AAW3ZTD1"/>
<evidence type="ECO:0000256" key="5">
    <source>
        <dbReference type="ARBA" id="ARBA00022927"/>
    </source>
</evidence>
<evidence type="ECO:0000256" key="2">
    <source>
        <dbReference type="ARBA" id="ARBA00022448"/>
    </source>
</evidence>
<dbReference type="GO" id="GO:0006605">
    <property type="term" value="P:protein targeting"/>
    <property type="evidence" value="ECO:0007669"/>
    <property type="project" value="UniProtKB-UniRule"/>
</dbReference>
<evidence type="ECO:0000256" key="1">
    <source>
        <dbReference type="ARBA" id="ARBA00004651"/>
    </source>
</evidence>
<evidence type="ECO:0000259" key="11">
    <source>
        <dbReference type="Pfam" id="PF13721"/>
    </source>
</evidence>
<feature type="transmembrane region" description="Helical" evidence="9">
    <location>
        <begin position="586"/>
        <end position="610"/>
    </location>
</feature>
<dbReference type="SUPFAM" id="SSF82866">
    <property type="entry name" value="Multidrug efflux transporter AcrB transmembrane domain"/>
    <property type="match status" value="1"/>
</dbReference>
<evidence type="ECO:0000256" key="4">
    <source>
        <dbReference type="ARBA" id="ARBA00022692"/>
    </source>
</evidence>
<feature type="domain" description="Protein export membrane protein SecD/SecF C-terminal" evidence="10">
    <location>
        <begin position="444"/>
        <end position="613"/>
    </location>
</feature>
<dbReference type="Gene3D" id="1.20.1640.10">
    <property type="entry name" value="Multidrug efflux transporter AcrB transmembrane domain"/>
    <property type="match status" value="1"/>
</dbReference>
<dbReference type="Proteomes" id="UP000613768">
    <property type="component" value="Unassembled WGS sequence"/>
</dbReference>
<evidence type="ECO:0000259" key="12">
    <source>
        <dbReference type="Pfam" id="PF21760"/>
    </source>
</evidence>
<feature type="domain" description="SecDF P1 head subdomain" evidence="13">
    <location>
        <begin position="315"/>
        <end position="441"/>
    </location>
</feature>
<feature type="domain" description="SecD export protein N-terminal TM" evidence="11">
    <location>
        <begin position="3"/>
        <end position="102"/>
    </location>
</feature>
<dbReference type="Pfam" id="PF22599">
    <property type="entry name" value="SecDF_P1_head"/>
    <property type="match status" value="1"/>
</dbReference>
<organism evidence="14 15">
    <name type="scientific">Pseudomarimonas arenosa</name>
    <dbReference type="NCBI Taxonomy" id="2774145"/>
    <lineage>
        <taxon>Bacteria</taxon>
        <taxon>Pseudomonadati</taxon>
        <taxon>Pseudomonadota</taxon>
        <taxon>Gammaproteobacteria</taxon>
        <taxon>Lysobacterales</taxon>
        <taxon>Lysobacteraceae</taxon>
        <taxon>Pseudomarimonas</taxon>
    </lineage>
</organism>
<dbReference type="GO" id="GO:0043952">
    <property type="term" value="P:protein transport by the Sec complex"/>
    <property type="evidence" value="ECO:0007669"/>
    <property type="project" value="UniProtKB-UniRule"/>
</dbReference>
<keyword evidence="5 9" id="KW-0653">Protein transport</keyword>
<dbReference type="NCBIfam" id="TIGR01129">
    <property type="entry name" value="secD"/>
    <property type="match status" value="1"/>
</dbReference>
<evidence type="ECO:0000256" key="6">
    <source>
        <dbReference type="ARBA" id="ARBA00022989"/>
    </source>
</evidence>
<keyword evidence="7 9" id="KW-0811">Translocation</keyword>
<dbReference type="InterPro" id="IPR055344">
    <property type="entry name" value="SecD_SecF_C_bact"/>
</dbReference>
<comment type="caution">
    <text evidence="14">The sequence shown here is derived from an EMBL/GenBank/DDBJ whole genome shotgun (WGS) entry which is preliminary data.</text>
</comment>
<protein>
    <recommendedName>
        <fullName evidence="9">Protein translocase subunit SecD</fullName>
    </recommendedName>
</protein>
<feature type="domain" description="Protein translocase subunit SecDF P1" evidence="12">
    <location>
        <begin position="226"/>
        <end position="283"/>
    </location>
</feature>
<comment type="caution">
    <text evidence="9">Lacks conserved residue(s) required for the propagation of feature annotation.</text>
</comment>
<dbReference type="InterPro" id="IPR048631">
    <property type="entry name" value="SecD_1st"/>
</dbReference>
<dbReference type="PANTHER" id="PTHR30081">
    <property type="entry name" value="PROTEIN-EXPORT MEMBRANE PROTEIN SEC"/>
    <property type="match status" value="1"/>
</dbReference>
<dbReference type="InterPro" id="IPR027398">
    <property type="entry name" value="SecD-TM"/>
</dbReference>
<dbReference type="FunFam" id="1.20.1640.10:FF:000004">
    <property type="entry name" value="Protein translocase subunit SecD"/>
    <property type="match status" value="1"/>
</dbReference>
<dbReference type="GO" id="GO:0005886">
    <property type="term" value="C:plasma membrane"/>
    <property type="evidence" value="ECO:0007669"/>
    <property type="project" value="UniProtKB-SubCell"/>
</dbReference>
<dbReference type="InterPro" id="IPR048634">
    <property type="entry name" value="SecD_SecF_C"/>
</dbReference>
<sequence length="625" mass="66997">MLEFARWKYILVMLVCVISVIYAVPNIFPQDPAVQVNGNRGTVVDQAVLERVRGALEAREIGIKNAAVENGSLLVRLNSSDDQLLAADLVGAELGQNYTVALNLASTVPDYLERIKATPMVLGLDLQGGVHFLMEVDEKAALDKRANVLVEDIRSILRTAEIRSTEISQTESGVFIALRDAAEAGKAAQAITAELPELIVEDGSTEGTLNANIRPVELKSILDNALEQNISTLRDRINSLGVSEPVIQRQGSSRIVVQLPGVQDTAMAKRILGATATLEWRAVMGDSPDSAFEAERSGRIPPDARLYKRRERGADGNQFPVLLSKRVIASGDQLVNATSGFDPQSGGPMVSIRLDSTGGQRMLEHTTDNVGKQMGVVFIERIPENKMVDGKEVRSIRINEEVISVATTQGVFGKQFQITGLESSQYANELAMLMRAGSLAAPVDIVEERVIGPSLGQANIEAGARAIVLGFALVCLLMIVYYKLMGVVAVFALFMNLLMLCAVLSFLDATLTMPGIAGIVLTLGMAIDGNVLILERVREELAAGNTPAASIKAGYERAWTVILDSNVTKLIAALALAVFGSGPIRGFAIVLLCGVATSMFSSVTISRAVVTTIYGGRRKVTHVSV</sequence>
<dbReference type="HAMAP" id="MF_01463_B">
    <property type="entry name" value="SecD_B"/>
    <property type="match status" value="1"/>
</dbReference>
<dbReference type="Pfam" id="PF21760">
    <property type="entry name" value="SecD_1st"/>
    <property type="match status" value="1"/>
</dbReference>
<dbReference type="Pfam" id="PF13721">
    <property type="entry name" value="SecD-TM1"/>
    <property type="match status" value="1"/>
</dbReference>
<keyword evidence="3 9" id="KW-1003">Cell membrane</keyword>
<evidence type="ECO:0000313" key="15">
    <source>
        <dbReference type="Proteomes" id="UP000613768"/>
    </source>
</evidence>
<evidence type="ECO:0000256" key="8">
    <source>
        <dbReference type="ARBA" id="ARBA00023136"/>
    </source>
</evidence>
<dbReference type="InterPro" id="IPR022813">
    <property type="entry name" value="SecD/SecF_arch_bac"/>
</dbReference>
<accession>A0AAW3ZTD1</accession>
<evidence type="ECO:0000256" key="7">
    <source>
        <dbReference type="ARBA" id="ARBA00023010"/>
    </source>
</evidence>
<feature type="transmembrane region" description="Helical" evidence="9">
    <location>
        <begin position="513"/>
        <end position="537"/>
    </location>
</feature>
<comment type="subunit">
    <text evidence="9">Forms a complex with SecF. Part of the essential Sec protein translocation apparatus which comprises SecA, SecYEG and auxiliary proteins SecDF-YajC and YidC.</text>
</comment>
<comment type="function">
    <text evidence="9">Part of the Sec protein translocase complex. Interacts with the SecYEG preprotein conducting channel. SecDF uses the proton motive force (PMF) to complete protein translocation after the ATP-dependent function of SecA.</text>
</comment>
<evidence type="ECO:0000256" key="9">
    <source>
        <dbReference type="HAMAP-Rule" id="MF_01463"/>
    </source>
</evidence>
<dbReference type="Gene3D" id="3.30.1360.200">
    <property type="match status" value="1"/>
</dbReference>
<dbReference type="FunFam" id="3.30.70.3400:FF:000003">
    <property type="entry name" value="Preprotein translocase subunit SecD"/>
    <property type="match status" value="1"/>
</dbReference>
<feature type="transmembrane region" description="Helical" evidence="9">
    <location>
        <begin position="462"/>
        <end position="481"/>
    </location>
</feature>
<dbReference type="InterPro" id="IPR005791">
    <property type="entry name" value="SecD"/>
</dbReference>
<dbReference type="PANTHER" id="PTHR30081:SF1">
    <property type="entry name" value="PROTEIN TRANSLOCASE SUBUNIT SECD"/>
    <property type="match status" value="1"/>
</dbReference>
<dbReference type="GO" id="GO:0065002">
    <property type="term" value="P:intracellular protein transmembrane transport"/>
    <property type="evidence" value="ECO:0007669"/>
    <property type="project" value="UniProtKB-UniRule"/>
</dbReference>
<name>A0AAW3ZTD1_9GAMM</name>
<keyword evidence="4 9" id="KW-0812">Transmembrane</keyword>
<feature type="transmembrane region" description="Helical" evidence="9">
    <location>
        <begin position="558"/>
        <end position="580"/>
    </location>
</feature>
<dbReference type="Pfam" id="PF07549">
    <property type="entry name" value="Sec_GG"/>
    <property type="match status" value="1"/>
</dbReference>
<evidence type="ECO:0000256" key="3">
    <source>
        <dbReference type="ARBA" id="ARBA00022475"/>
    </source>
</evidence>
<keyword evidence="2 9" id="KW-0813">Transport</keyword>
<comment type="similarity">
    <text evidence="9">Belongs to the SecD/SecF family. SecD subfamily.</text>
</comment>
<dbReference type="RefSeq" id="WP_192030815.1">
    <property type="nucleotide sequence ID" value="NZ_JACYTR010000050.1"/>
</dbReference>
<proteinExistence type="inferred from homology"/>
<dbReference type="NCBIfam" id="TIGR00916">
    <property type="entry name" value="2A0604s01"/>
    <property type="match status" value="1"/>
</dbReference>